<keyword evidence="3" id="KW-1185">Reference proteome</keyword>
<protein>
    <submittedName>
        <fullName evidence="2">Uncharacterized protein</fullName>
    </submittedName>
</protein>
<reference evidence="2" key="1">
    <citation type="submission" date="2022-11" db="EMBL/GenBank/DDBJ databases">
        <authorList>
            <person name="Somphong A."/>
            <person name="Phongsopitanun W."/>
        </authorList>
    </citation>
    <scope>NUCLEOTIDE SEQUENCE</scope>
    <source>
        <strain evidence="2">Pm04-4</strain>
    </source>
</reference>
<evidence type="ECO:0000313" key="2">
    <source>
        <dbReference type="EMBL" id="MCY1141401.1"/>
    </source>
</evidence>
<dbReference type="RefSeq" id="WP_267565786.1">
    <property type="nucleotide sequence ID" value="NZ_JAPNTZ010000009.1"/>
</dbReference>
<proteinExistence type="predicted"/>
<comment type="caution">
    <text evidence="2">The sequence shown here is derived from an EMBL/GenBank/DDBJ whole genome shotgun (WGS) entry which is preliminary data.</text>
</comment>
<organism evidence="2 3">
    <name type="scientific">Paractinoplanes pyxinae</name>
    <dbReference type="NCBI Taxonomy" id="2997416"/>
    <lineage>
        <taxon>Bacteria</taxon>
        <taxon>Bacillati</taxon>
        <taxon>Actinomycetota</taxon>
        <taxon>Actinomycetes</taxon>
        <taxon>Micromonosporales</taxon>
        <taxon>Micromonosporaceae</taxon>
        <taxon>Paractinoplanes</taxon>
    </lineage>
</organism>
<name>A0ABT4B4I0_9ACTN</name>
<accession>A0ABT4B4I0</accession>
<gene>
    <name evidence="2" type="ORF">OWR29_25665</name>
</gene>
<dbReference type="EMBL" id="JAPNTZ010000009">
    <property type="protein sequence ID" value="MCY1141401.1"/>
    <property type="molecule type" value="Genomic_DNA"/>
</dbReference>
<evidence type="ECO:0000313" key="3">
    <source>
        <dbReference type="Proteomes" id="UP001151002"/>
    </source>
</evidence>
<evidence type="ECO:0000256" key="1">
    <source>
        <dbReference type="SAM" id="MobiDB-lite"/>
    </source>
</evidence>
<feature type="region of interest" description="Disordered" evidence="1">
    <location>
        <begin position="51"/>
        <end position="73"/>
    </location>
</feature>
<sequence>MPEFLTPLQTLLVFVGPLLVLGALLAVAVPQAPELIRPRLPRRPQPTAWAYAQPVRRPAPRRADRRHGGWAVA</sequence>
<dbReference type="Proteomes" id="UP001151002">
    <property type="component" value="Unassembled WGS sequence"/>
</dbReference>